<comment type="similarity">
    <text evidence="2">Belongs to the binding-protein-dependent transport system permease family. FecCD subfamily.</text>
</comment>
<feature type="transmembrane region" description="Helical" evidence="8">
    <location>
        <begin position="206"/>
        <end position="234"/>
    </location>
</feature>
<evidence type="ECO:0000256" key="8">
    <source>
        <dbReference type="SAM" id="Phobius"/>
    </source>
</evidence>
<dbReference type="SUPFAM" id="SSF81345">
    <property type="entry name" value="ABC transporter involved in vitamin B12 uptake, BtuC"/>
    <property type="match status" value="1"/>
</dbReference>
<evidence type="ECO:0000256" key="6">
    <source>
        <dbReference type="ARBA" id="ARBA00022989"/>
    </source>
</evidence>
<evidence type="ECO:0000256" key="7">
    <source>
        <dbReference type="ARBA" id="ARBA00023136"/>
    </source>
</evidence>
<feature type="transmembrane region" description="Helical" evidence="8">
    <location>
        <begin position="246"/>
        <end position="265"/>
    </location>
</feature>
<feature type="transmembrane region" description="Helical" evidence="8">
    <location>
        <begin position="272"/>
        <end position="293"/>
    </location>
</feature>
<evidence type="ECO:0000256" key="5">
    <source>
        <dbReference type="ARBA" id="ARBA00022692"/>
    </source>
</evidence>
<evidence type="ECO:0000313" key="10">
    <source>
        <dbReference type="Proteomes" id="UP000317315"/>
    </source>
</evidence>
<name>A0A521BWA0_9BACT</name>
<comment type="subcellular location">
    <subcellularLocation>
        <location evidence="1">Cell membrane</location>
        <topology evidence="1">Multi-pass membrane protein</topology>
    </subcellularLocation>
</comment>
<dbReference type="GO" id="GO:0022857">
    <property type="term" value="F:transmembrane transporter activity"/>
    <property type="evidence" value="ECO:0007669"/>
    <property type="project" value="InterPro"/>
</dbReference>
<keyword evidence="7 8" id="KW-0472">Membrane</keyword>
<dbReference type="EMBL" id="FXTM01000008">
    <property type="protein sequence ID" value="SMO51426.1"/>
    <property type="molecule type" value="Genomic_DNA"/>
</dbReference>
<keyword evidence="3" id="KW-0813">Transport</keyword>
<dbReference type="Proteomes" id="UP000317315">
    <property type="component" value="Unassembled WGS sequence"/>
</dbReference>
<sequence>MQKLALLLTPILSSLLFLFYGLPDERILKFIRIPELLLTFGFGGTLAYAGAVFQGTLKNPLAEPYTLGVASGAGFGATLFSLLKLPIEAGALTGGLVSVFLLLFAYTLFKDTLSILLFGVGISSLLSALILFLYAILPAYSLQDALFFTLGYITPVSIKVSFILFLISLLFLIVLFFKSRSLDLLSLGDETAFFSGIEVERERLELLILSSIPISLFVSECGIVGFVGIVIPHISRFLGFRVSMELLFSSYLIGASFLTLSQLLAKNLVPSTVLPSGAVTAVLGVPFFLYVLWRYSGGRG</sequence>
<dbReference type="InterPro" id="IPR000522">
    <property type="entry name" value="ABC_transptr_permease_BtuC"/>
</dbReference>
<feature type="transmembrane region" description="Helical" evidence="8">
    <location>
        <begin position="116"/>
        <end position="136"/>
    </location>
</feature>
<evidence type="ECO:0000256" key="3">
    <source>
        <dbReference type="ARBA" id="ARBA00022448"/>
    </source>
</evidence>
<keyword evidence="4" id="KW-1003">Cell membrane</keyword>
<reference evidence="9 10" key="1">
    <citation type="submission" date="2017-05" db="EMBL/GenBank/DDBJ databases">
        <authorList>
            <person name="Varghese N."/>
            <person name="Submissions S."/>
        </authorList>
    </citation>
    <scope>NUCLEOTIDE SEQUENCE [LARGE SCALE GENOMIC DNA]</scope>
    <source>
        <strain evidence="9 10">DSM 16304</strain>
    </source>
</reference>
<evidence type="ECO:0000256" key="1">
    <source>
        <dbReference type="ARBA" id="ARBA00004651"/>
    </source>
</evidence>
<accession>A0A521BWA0</accession>
<dbReference type="RefSeq" id="WP_142934967.1">
    <property type="nucleotide sequence ID" value="NZ_FXTM01000008.1"/>
</dbReference>
<gene>
    <name evidence="9" type="ORF">SAMN06269117_10845</name>
</gene>
<feature type="transmembrane region" description="Helical" evidence="8">
    <location>
        <begin position="33"/>
        <end position="53"/>
    </location>
</feature>
<dbReference type="Gene3D" id="1.10.3470.10">
    <property type="entry name" value="ABC transporter involved in vitamin B12 uptake, BtuC"/>
    <property type="match status" value="1"/>
</dbReference>
<dbReference type="CDD" id="cd06550">
    <property type="entry name" value="TM_ABC_iron-siderophores_like"/>
    <property type="match status" value="1"/>
</dbReference>
<keyword evidence="10" id="KW-1185">Reference proteome</keyword>
<dbReference type="PANTHER" id="PTHR30472">
    <property type="entry name" value="FERRIC ENTEROBACTIN TRANSPORT SYSTEM PERMEASE PROTEIN"/>
    <property type="match status" value="1"/>
</dbReference>
<dbReference type="AlphaFoldDB" id="A0A521BWA0"/>
<dbReference type="PANTHER" id="PTHR30472:SF25">
    <property type="entry name" value="ABC TRANSPORTER PERMEASE PROTEIN MJ0876-RELATED"/>
    <property type="match status" value="1"/>
</dbReference>
<evidence type="ECO:0000313" key="9">
    <source>
        <dbReference type="EMBL" id="SMO51426.1"/>
    </source>
</evidence>
<keyword evidence="6 8" id="KW-1133">Transmembrane helix</keyword>
<dbReference type="InterPro" id="IPR037294">
    <property type="entry name" value="ABC_BtuC-like"/>
</dbReference>
<dbReference type="Pfam" id="PF01032">
    <property type="entry name" value="FecCD"/>
    <property type="match status" value="1"/>
</dbReference>
<keyword evidence="5 8" id="KW-0812">Transmembrane</keyword>
<evidence type="ECO:0000256" key="4">
    <source>
        <dbReference type="ARBA" id="ARBA00022475"/>
    </source>
</evidence>
<feature type="transmembrane region" description="Helical" evidence="8">
    <location>
        <begin position="65"/>
        <end position="83"/>
    </location>
</feature>
<feature type="transmembrane region" description="Helical" evidence="8">
    <location>
        <begin position="89"/>
        <end position="109"/>
    </location>
</feature>
<proteinExistence type="inferred from homology"/>
<dbReference type="OrthoDB" id="9811721at2"/>
<feature type="transmembrane region" description="Helical" evidence="8">
    <location>
        <begin position="156"/>
        <end position="177"/>
    </location>
</feature>
<dbReference type="GO" id="GO:0005886">
    <property type="term" value="C:plasma membrane"/>
    <property type="evidence" value="ECO:0007669"/>
    <property type="project" value="UniProtKB-SubCell"/>
</dbReference>
<organism evidence="9 10">
    <name type="scientific">Balnearium lithotrophicum</name>
    <dbReference type="NCBI Taxonomy" id="223788"/>
    <lineage>
        <taxon>Bacteria</taxon>
        <taxon>Pseudomonadati</taxon>
        <taxon>Aquificota</taxon>
        <taxon>Aquificia</taxon>
        <taxon>Desulfurobacteriales</taxon>
        <taxon>Desulfurobacteriaceae</taxon>
        <taxon>Balnearium</taxon>
    </lineage>
</organism>
<protein>
    <submittedName>
        <fullName evidence="9">Iron complex transport system permease protein</fullName>
    </submittedName>
</protein>
<evidence type="ECO:0000256" key="2">
    <source>
        <dbReference type="ARBA" id="ARBA00007935"/>
    </source>
</evidence>